<evidence type="ECO:0000313" key="3">
    <source>
        <dbReference type="Proteomes" id="UP000807716"/>
    </source>
</evidence>
<protein>
    <recommendedName>
        <fullName evidence="4">Coth-domain-containing protein</fullName>
    </recommendedName>
</protein>
<feature type="region of interest" description="Disordered" evidence="1">
    <location>
        <begin position="550"/>
        <end position="583"/>
    </location>
</feature>
<dbReference type="InterPro" id="IPR014867">
    <property type="entry name" value="Spore_coat_CotH_CotH2/3/7"/>
</dbReference>
<evidence type="ECO:0000256" key="1">
    <source>
        <dbReference type="SAM" id="MobiDB-lite"/>
    </source>
</evidence>
<dbReference type="EMBL" id="JAAAJB010000190">
    <property type="protein sequence ID" value="KAG0262340.1"/>
    <property type="molecule type" value="Genomic_DNA"/>
</dbReference>
<reference evidence="2" key="1">
    <citation type="journal article" date="2020" name="Fungal Divers.">
        <title>Resolving the Mortierellaceae phylogeny through synthesis of multi-gene phylogenetics and phylogenomics.</title>
        <authorList>
            <person name="Vandepol N."/>
            <person name="Liber J."/>
            <person name="Desiro A."/>
            <person name="Na H."/>
            <person name="Kennedy M."/>
            <person name="Barry K."/>
            <person name="Grigoriev I.V."/>
            <person name="Miller A.N."/>
            <person name="O'Donnell K."/>
            <person name="Stajich J.E."/>
            <person name="Bonito G."/>
        </authorList>
    </citation>
    <scope>NUCLEOTIDE SEQUENCE</scope>
    <source>
        <strain evidence="2">BC1065</strain>
    </source>
</reference>
<keyword evidence="3" id="KW-1185">Reference proteome</keyword>
<dbReference type="OrthoDB" id="10267127at2759"/>
<gene>
    <name evidence="2" type="ORF">DFQ27_002411</name>
</gene>
<organism evidence="2 3">
    <name type="scientific">Actinomortierella ambigua</name>
    <dbReference type="NCBI Taxonomy" id="1343610"/>
    <lineage>
        <taxon>Eukaryota</taxon>
        <taxon>Fungi</taxon>
        <taxon>Fungi incertae sedis</taxon>
        <taxon>Mucoromycota</taxon>
        <taxon>Mortierellomycotina</taxon>
        <taxon>Mortierellomycetes</taxon>
        <taxon>Mortierellales</taxon>
        <taxon>Mortierellaceae</taxon>
        <taxon>Actinomortierella</taxon>
    </lineage>
</organism>
<accession>A0A9P6U6Z5</accession>
<dbReference type="PANTHER" id="PTHR40050:SF1">
    <property type="entry name" value="INNER SPORE COAT PROTEIN H"/>
    <property type="match status" value="1"/>
</dbReference>
<evidence type="ECO:0008006" key="4">
    <source>
        <dbReference type="Google" id="ProtNLM"/>
    </source>
</evidence>
<comment type="caution">
    <text evidence="2">The sequence shown here is derived from an EMBL/GenBank/DDBJ whole genome shotgun (WGS) entry which is preliminary data.</text>
</comment>
<name>A0A9P6U6Z5_9FUNG</name>
<dbReference type="Proteomes" id="UP000807716">
    <property type="component" value="Unassembled WGS sequence"/>
</dbReference>
<dbReference type="PANTHER" id="PTHR40050">
    <property type="entry name" value="INNER SPORE COAT PROTEIN H"/>
    <property type="match status" value="1"/>
</dbReference>
<sequence>MYTWISTVDAPRHATQTAVQSDLACKGALTFNVIGYPSNPNGAFGVQINGQVTTLKTDQDHFPVWSGVVAGTTSAVQYSYVELSALTGGTVVKSENFTRSLNVTDTATPNEFFQRKTTKWKDLFRLPYSYLATWPSGSKAFRDNQIATLHLTAPKAEVDALNANPAQEATVKATVRFINDDTIYTQTNITLKTSGKSSKDFAKQSYKLSFDDKYNQTFFHRPNIKLRAEATDPTMIRERLYIDMLNAVGVPTQQGAYVRLFINNEPYGLYLMVDDIKKSFIRQTILQDDDTKPVGTMFQCNAGSKEDQADLVWKGPTNTTYSNDAYILVTDPPATGADPMAGLIKFMEELKDYNPASTPDPVNFWNSTRLELDGFLRNMALEYLGGAFDNYWMAGSNYFIYQNPVLNNRWQWVPTDFDGTFGSGFPTNVLTTYQNYYSFQPDHPLVSKLIIQTPAIQALFNETLKTIVQYTFKPEAMNARIDAVHNMIAEDVAWDIATPKKSPGQQTGFTVDDFNNNLNVATKDMQYGLKPWVADYVKIVTTQMGFDVLPGTADRVTPPPKPGDKPEKGSGGGGKGGRGDHNAGTTVTSIGALMTTLLAGVVVLATELLL</sequence>
<proteinExistence type="predicted"/>
<evidence type="ECO:0000313" key="2">
    <source>
        <dbReference type="EMBL" id="KAG0262340.1"/>
    </source>
</evidence>
<dbReference type="AlphaFoldDB" id="A0A9P6U6Z5"/>
<dbReference type="Pfam" id="PF08757">
    <property type="entry name" value="CotH"/>
    <property type="match status" value="1"/>
</dbReference>